<dbReference type="GO" id="GO:0000160">
    <property type="term" value="P:phosphorelay signal transduction system"/>
    <property type="evidence" value="ECO:0007669"/>
    <property type="project" value="InterPro"/>
</dbReference>
<evidence type="ECO:0000313" key="3">
    <source>
        <dbReference type="EMBL" id="KAL1527462.1"/>
    </source>
</evidence>
<evidence type="ECO:0000256" key="1">
    <source>
        <dbReference type="PROSITE-ProRule" id="PRU00169"/>
    </source>
</evidence>
<dbReference type="Gene3D" id="3.40.50.2300">
    <property type="match status" value="1"/>
</dbReference>
<comment type="caution">
    <text evidence="3">The sequence shown here is derived from an EMBL/GenBank/DDBJ whole genome shotgun (WGS) entry which is preliminary data.</text>
</comment>
<dbReference type="InterPro" id="IPR001789">
    <property type="entry name" value="Sig_transdc_resp-reg_receiver"/>
</dbReference>
<reference evidence="3 4" key="1">
    <citation type="journal article" date="2024" name="Science">
        <title>Giant polyketide synthase enzymes in the biosynthesis of giant marine polyether toxins.</title>
        <authorList>
            <person name="Fallon T.R."/>
            <person name="Shende V.V."/>
            <person name="Wierzbicki I.H."/>
            <person name="Pendleton A.L."/>
            <person name="Watervoot N.F."/>
            <person name="Auber R.P."/>
            <person name="Gonzalez D.J."/>
            <person name="Wisecaver J.H."/>
            <person name="Moore B.S."/>
        </authorList>
    </citation>
    <scope>NUCLEOTIDE SEQUENCE [LARGE SCALE GENOMIC DNA]</scope>
    <source>
        <strain evidence="3 4">12B1</strain>
    </source>
</reference>
<dbReference type="EMBL" id="JBGBPQ010000003">
    <property type="protein sequence ID" value="KAL1527462.1"/>
    <property type="molecule type" value="Genomic_DNA"/>
</dbReference>
<protein>
    <recommendedName>
        <fullName evidence="2">Response regulatory domain-containing protein</fullName>
    </recommendedName>
</protein>
<keyword evidence="1" id="KW-0597">Phosphoprotein</keyword>
<feature type="modified residue" description="4-aspartylphosphate" evidence="1">
    <location>
        <position position="216"/>
    </location>
</feature>
<name>A0AB34K2V5_PRYPA</name>
<dbReference type="AlphaFoldDB" id="A0AB34K2V5"/>
<dbReference type="Proteomes" id="UP001515480">
    <property type="component" value="Unassembled WGS sequence"/>
</dbReference>
<feature type="domain" description="Response regulatory" evidence="2">
    <location>
        <begin position="160"/>
        <end position="315"/>
    </location>
</feature>
<sequence>MPIHTYSLATGVAIARLLEEPSATVADEAAAFAEHARVSLALDNAAMTAAIMFAQPLVKMWQPHWKFAYVIGLCLGVKYTTDGFYIVDILDHVTKEFSLEFLKEGERLALSTVEWTNMSHRSRIFRNALVGVALERPAALLEDPIGSAPVITPPQHPDVHVLIVDDSKIICRVHKACVLALRPNATVHTLSSIQSALEYVRESEDRGHNVNLILLDFCLTTPGGADKPEPVFDEILKLPNGFGVTSALDKEPSEVPRDFRYKPFVAMVSCHAESIALRAKKRGEITGNGTPLGCDALIQKPLTSDSLRVLIEGCGL</sequence>
<evidence type="ECO:0000313" key="4">
    <source>
        <dbReference type="Proteomes" id="UP001515480"/>
    </source>
</evidence>
<dbReference type="SUPFAM" id="SSF52172">
    <property type="entry name" value="CheY-like"/>
    <property type="match status" value="1"/>
</dbReference>
<organism evidence="3 4">
    <name type="scientific">Prymnesium parvum</name>
    <name type="common">Toxic golden alga</name>
    <dbReference type="NCBI Taxonomy" id="97485"/>
    <lineage>
        <taxon>Eukaryota</taxon>
        <taxon>Haptista</taxon>
        <taxon>Haptophyta</taxon>
        <taxon>Prymnesiophyceae</taxon>
        <taxon>Prymnesiales</taxon>
        <taxon>Prymnesiaceae</taxon>
        <taxon>Prymnesium</taxon>
    </lineage>
</organism>
<evidence type="ECO:0000259" key="2">
    <source>
        <dbReference type="PROSITE" id="PS50110"/>
    </source>
</evidence>
<accession>A0AB34K2V5</accession>
<dbReference type="PROSITE" id="PS50110">
    <property type="entry name" value="RESPONSE_REGULATORY"/>
    <property type="match status" value="1"/>
</dbReference>
<gene>
    <name evidence="3" type="ORF">AB1Y20_016127</name>
</gene>
<keyword evidence="4" id="KW-1185">Reference proteome</keyword>
<proteinExistence type="predicted"/>
<dbReference type="InterPro" id="IPR011006">
    <property type="entry name" value="CheY-like_superfamily"/>
</dbReference>